<keyword evidence="6" id="KW-0131">Cell cycle</keyword>
<evidence type="ECO:0000256" key="1">
    <source>
        <dbReference type="ARBA" id="ARBA00022741"/>
    </source>
</evidence>
<accession>A0A2I1Z2C8</accession>
<feature type="binding site" evidence="3">
    <location>
        <begin position="214"/>
        <end position="221"/>
    </location>
    <ligand>
        <name>ATP</name>
        <dbReference type="ChEBI" id="CHEBI:30616"/>
    </ligand>
</feature>
<keyword evidence="4" id="KW-1133">Transmembrane helix</keyword>
<comment type="caution">
    <text evidence="6">The sequence shown here is derived from an EMBL/GenBank/DDBJ whole genome shotgun (WGS) entry which is preliminary data.</text>
</comment>
<feature type="domain" description="FtsK" evidence="5">
    <location>
        <begin position="197"/>
        <end position="382"/>
    </location>
</feature>
<dbReference type="InterPro" id="IPR002543">
    <property type="entry name" value="FtsK_dom"/>
</dbReference>
<dbReference type="SUPFAM" id="SSF52540">
    <property type="entry name" value="P-loop containing nucleoside triphosphate hydrolases"/>
    <property type="match status" value="1"/>
</dbReference>
<sequence>MHLFTYRGLRVHKFYRHIRVITSLLMLSPFLIGNVFYYYPIYDLIIADPLFYLPKILLTTLPPIVIIPIVNLIFYQKVLFFQRLNSLRIMTNFLLENRYYLSKTVKRDGKTLEKISLPKVYIKRGRYQLLASFILEGNKFQDRFINLGATLEVMYNGDFRNKTFDERFVQYEIAINRIASRINVSEVTMTDQGIRLMKDVFWDYVAEPHLLIGGGTGGGKTVVLMTIVLALAKIGFIDLCDPKNADLSGLKNIPVFKGRVFISKDDIITCLKDNVTEMEKRYETMQNHPDYKIGKNFAQYGLKPKFIVIDEWAAFITKIENDYRLQAEATEYLTQIVLEGRQAGVFVIQAMQRPDGEYIKTALRDNFMKRLSVGHLEDTGYNMMFGDANRNKEFKKLDKINGKKVHGRGYIANNGELAGEFFSPYVPFNKGFSFEEEFMKLPVLEDEQLVTHKDNLEDVEPIEEDYEPMEDDVMEVLEERRLLTDFAKEHDLTVKTLRKIIYLLDERGIPFDKEDNSLVVTPFQELLLLETLELFEEEGRKSYPKAVESCLANHGLGQEQGQA</sequence>
<evidence type="ECO:0000313" key="6">
    <source>
        <dbReference type="EMBL" id="PLA61296.1"/>
    </source>
</evidence>
<feature type="transmembrane region" description="Helical" evidence="4">
    <location>
        <begin position="20"/>
        <end position="39"/>
    </location>
</feature>
<dbReference type="Pfam" id="PF01580">
    <property type="entry name" value="FtsK_SpoIIIE"/>
    <property type="match status" value="1"/>
</dbReference>
<dbReference type="PROSITE" id="PS50901">
    <property type="entry name" value="FTSK"/>
    <property type="match status" value="1"/>
</dbReference>
<dbReference type="Gene3D" id="3.40.50.300">
    <property type="entry name" value="P-loop containing nucleotide triphosphate hydrolases"/>
    <property type="match status" value="1"/>
</dbReference>
<dbReference type="AlphaFoldDB" id="A0A2I1Z2C8"/>
<gene>
    <name evidence="6" type="ORF">CYK18_03640</name>
</gene>
<dbReference type="PANTHER" id="PTHR22683">
    <property type="entry name" value="SPORULATION PROTEIN RELATED"/>
    <property type="match status" value="1"/>
</dbReference>
<feature type="transmembrane region" description="Helical" evidence="4">
    <location>
        <begin position="51"/>
        <end position="74"/>
    </location>
</feature>
<keyword evidence="4" id="KW-0472">Membrane</keyword>
<keyword evidence="4" id="KW-0812">Transmembrane</keyword>
<keyword evidence="1 3" id="KW-0547">Nucleotide-binding</keyword>
<evidence type="ECO:0000256" key="3">
    <source>
        <dbReference type="PROSITE-ProRule" id="PRU00289"/>
    </source>
</evidence>
<evidence type="ECO:0000256" key="4">
    <source>
        <dbReference type="SAM" id="Phobius"/>
    </source>
</evidence>
<dbReference type="RefSeq" id="WP_101785127.1">
    <property type="nucleotide sequence ID" value="NZ_PKIE01000001.1"/>
</dbReference>
<dbReference type="GO" id="GO:0051301">
    <property type="term" value="P:cell division"/>
    <property type="evidence" value="ECO:0007669"/>
    <property type="project" value="UniProtKB-KW"/>
</dbReference>
<dbReference type="GO" id="GO:0003677">
    <property type="term" value="F:DNA binding"/>
    <property type="evidence" value="ECO:0007669"/>
    <property type="project" value="InterPro"/>
</dbReference>
<organism evidence="6 7">
    <name type="scientific">Streptococcus mitis</name>
    <dbReference type="NCBI Taxonomy" id="28037"/>
    <lineage>
        <taxon>Bacteria</taxon>
        <taxon>Bacillati</taxon>
        <taxon>Bacillota</taxon>
        <taxon>Bacilli</taxon>
        <taxon>Lactobacillales</taxon>
        <taxon>Streptococcaceae</taxon>
        <taxon>Streptococcus</taxon>
        <taxon>Streptococcus mitis group</taxon>
    </lineage>
</organism>
<dbReference type="GO" id="GO:0005524">
    <property type="term" value="F:ATP binding"/>
    <property type="evidence" value="ECO:0007669"/>
    <property type="project" value="UniProtKB-UniRule"/>
</dbReference>
<evidence type="ECO:0000259" key="5">
    <source>
        <dbReference type="PROSITE" id="PS50901"/>
    </source>
</evidence>
<dbReference type="InterPro" id="IPR050206">
    <property type="entry name" value="FtsK/SpoIIIE/SftA"/>
</dbReference>
<keyword evidence="6" id="KW-0132">Cell division</keyword>
<reference evidence="6 7" key="1">
    <citation type="submission" date="2017-12" db="EMBL/GenBank/DDBJ databases">
        <title>Phylogenetic diversity of female urinary microbiome.</title>
        <authorList>
            <person name="Thomas-White K."/>
            <person name="Wolfe A.J."/>
        </authorList>
    </citation>
    <scope>NUCLEOTIDE SEQUENCE [LARGE SCALE GENOMIC DNA]</scope>
    <source>
        <strain evidence="6 7">UMB1341</strain>
    </source>
</reference>
<keyword evidence="2 3" id="KW-0067">ATP-binding</keyword>
<evidence type="ECO:0000313" key="7">
    <source>
        <dbReference type="Proteomes" id="UP000234971"/>
    </source>
</evidence>
<dbReference type="Proteomes" id="UP000234971">
    <property type="component" value="Unassembled WGS sequence"/>
</dbReference>
<evidence type="ECO:0000256" key="2">
    <source>
        <dbReference type="ARBA" id="ARBA00022840"/>
    </source>
</evidence>
<dbReference type="EMBL" id="PKIE01000001">
    <property type="protein sequence ID" value="PLA61296.1"/>
    <property type="molecule type" value="Genomic_DNA"/>
</dbReference>
<dbReference type="InterPro" id="IPR027417">
    <property type="entry name" value="P-loop_NTPase"/>
</dbReference>
<name>A0A2I1Z2C8_STRMT</name>
<protein>
    <submittedName>
        <fullName evidence="6">Cell division protein FtsK</fullName>
    </submittedName>
</protein>
<proteinExistence type="predicted"/>
<dbReference type="PANTHER" id="PTHR22683:SF47">
    <property type="entry name" value="FTSK DOMAIN-CONTAINING PROTEIN YDCQ"/>
    <property type="match status" value="1"/>
</dbReference>